<evidence type="ECO:0000313" key="5">
    <source>
        <dbReference type="Proteomes" id="UP000197138"/>
    </source>
</evidence>
<evidence type="ECO:0000256" key="1">
    <source>
        <dbReference type="ARBA" id="ARBA00022737"/>
    </source>
</evidence>
<proteinExistence type="predicted"/>
<reference evidence="5" key="1">
    <citation type="journal article" date="2017" name="Plant J.">
        <title>The pomegranate (Punica granatum L.) genome and the genomics of punicalagin biosynthesis.</title>
        <authorList>
            <person name="Qin G."/>
            <person name="Xu C."/>
            <person name="Ming R."/>
            <person name="Tang H."/>
            <person name="Guyot R."/>
            <person name="Kramer E.M."/>
            <person name="Hu Y."/>
            <person name="Yi X."/>
            <person name="Qi Y."/>
            <person name="Xu X."/>
            <person name="Gao Z."/>
            <person name="Pan H."/>
            <person name="Jian J."/>
            <person name="Tian Y."/>
            <person name="Yue Z."/>
            <person name="Xu Y."/>
        </authorList>
    </citation>
    <scope>NUCLEOTIDE SEQUENCE [LARGE SCALE GENOMIC DNA]</scope>
    <source>
        <strain evidence="5">cv. Dabenzi</strain>
    </source>
</reference>
<dbReference type="Pfam" id="PF01535">
    <property type="entry name" value="PPR"/>
    <property type="match status" value="1"/>
</dbReference>
<accession>A0A218W8H8</accession>
<dbReference type="GO" id="GO:0003723">
    <property type="term" value="F:RNA binding"/>
    <property type="evidence" value="ECO:0007669"/>
    <property type="project" value="InterPro"/>
</dbReference>
<evidence type="ECO:0000313" key="3">
    <source>
        <dbReference type="EMBL" id="OWM68788.1"/>
    </source>
</evidence>
<dbReference type="OrthoDB" id="185373at2759"/>
<dbReference type="PANTHER" id="PTHR47926">
    <property type="entry name" value="PENTATRICOPEPTIDE REPEAT-CONTAINING PROTEIN"/>
    <property type="match status" value="1"/>
</dbReference>
<dbReference type="Proteomes" id="UP000197138">
    <property type="component" value="Unassembled WGS sequence"/>
</dbReference>
<dbReference type="Pfam" id="PF13041">
    <property type="entry name" value="PPR_2"/>
    <property type="match status" value="4"/>
</dbReference>
<dbReference type="InterPro" id="IPR046960">
    <property type="entry name" value="PPR_At4g14850-like_plant"/>
</dbReference>
<keyword evidence="6" id="KW-1185">Reference proteome</keyword>
<keyword evidence="1" id="KW-0677">Repeat</keyword>
<sequence>MAGKWDCHVLAAGCLKQSHGPISRSLNTLTRPCSPGGSCFSGGSQPQELTSNKYVPHPSELKLLSQLQQHGTFSADPYALNRIISSCAKSASLRMGTQVHPFVLKLGLSSNVYISSALVAMYGKCGRIWDAHDLFNEMPFRNVVTWNSLISGYIDSGSPGTGIDLFMQMLRFGVSPTPFSVSTVLMGSAQLKAKALGCQLHGLSYKLGICCNIVIGTGLIDMYSKCSILDDARRVFDWMLDKNVITWTSMVTGHAQNEQPQEAMLLAREMLQLGLRPNYVTYSSLLSSFSSQDYLNYCEQIHSRVIREGYESNPFIAVTLVTVYSECSSSLGDFWKVCAGIKRWDQIAWNAIIAGYANLGQGKEALSCFAEMRKAGVELDFFTFVSALKGARICSALKEGKQLHGLIFKMGCASLLRIQNGLVSMYAGCGMIGDAKKVFSSIKEHDVVSWNTLLSGCAHHGLENEAADVFDQLRRMNIKPDGTTFLAVLTACSHVGLVEKGVEYFEMMRNEYSIEPQVEHYATAVDLLGRAGNLHEAEALIDKMPMEPGPSVYKALLSSCQIHGDRETAERTAKKLLDRYPDDPATYILLSNVLEMGQNWVDAAETRLLMCDRGIRKSPGCSTI</sequence>
<dbReference type="InterPro" id="IPR046848">
    <property type="entry name" value="E_motif"/>
</dbReference>
<dbReference type="FunFam" id="1.25.40.10:FF:000351">
    <property type="entry name" value="Pentatricopeptide repeat-containing protein"/>
    <property type="match status" value="1"/>
</dbReference>
<feature type="repeat" description="PPR" evidence="2">
    <location>
        <begin position="345"/>
        <end position="379"/>
    </location>
</feature>
<dbReference type="AlphaFoldDB" id="A0A218W8H8"/>
<gene>
    <name evidence="3" type="ORF">CDL15_Pgr024975</name>
    <name evidence="4" type="ORF">CRG98_044350</name>
</gene>
<evidence type="ECO:0000313" key="4">
    <source>
        <dbReference type="EMBL" id="PKI35259.1"/>
    </source>
</evidence>
<dbReference type="EMBL" id="MTKT01004939">
    <property type="protein sequence ID" value="OWM68788.1"/>
    <property type="molecule type" value="Genomic_DNA"/>
</dbReference>
<protein>
    <submittedName>
        <fullName evidence="3">Uncharacterized protein</fullName>
    </submittedName>
</protein>
<dbReference type="Pfam" id="PF20431">
    <property type="entry name" value="E_motif"/>
    <property type="match status" value="1"/>
</dbReference>
<organism evidence="3 5">
    <name type="scientific">Punica granatum</name>
    <name type="common">Pomegranate</name>
    <dbReference type="NCBI Taxonomy" id="22663"/>
    <lineage>
        <taxon>Eukaryota</taxon>
        <taxon>Viridiplantae</taxon>
        <taxon>Streptophyta</taxon>
        <taxon>Embryophyta</taxon>
        <taxon>Tracheophyta</taxon>
        <taxon>Spermatophyta</taxon>
        <taxon>Magnoliopsida</taxon>
        <taxon>eudicotyledons</taxon>
        <taxon>Gunneridae</taxon>
        <taxon>Pentapetalae</taxon>
        <taxon>rosids</taxon>
        <taxon>malvids</taxon>
        <taxon>Myrtales</taxon>
        <taxon>Lythraceae</taxon>
        <taxon>Punica</taxon>
    </lineage>
</organism>
<dbReference type="Proteomes" id="UP000233551">
    <property type="component" value="Unassembled WGS sequence"/>
</dbReference>
<dbReference type="STRING" id="22663.A0A218W8H8"/>
<dbReference type="GO" id="GO:0009451">
    <property type="term" value="P:RNA modification"/>
    <property type="evidence" value="ECO:0007669"/>
    <property type="project" value="InterPro"/>
</dbReference>
<evidence type="ECO:0000313" key="6">
    <source>
        <dbReference type="Proteomes" id="UP000233551"/>
    </source>
</evidence>
<feature type="repeat" description="PPR" evidence="2">
    <location>
        <begin position="243"/>
        <end position="277"/>
    </location>
</feature>
<dbReference type="SUPFAM" id="SSF48452">
    <property type="entry name" value="TPR-like"/>
    <property type="match status" value="1"/>
</dbReference>
<dbReference type="FunFam" id="1.25.40.10:FF:000090">
    <property type="entry name" value="Pentatricopeptide repeat-containing protein, chloroplastic"/>
    <property type="match status" value="1"/>
</dbReference>
<dbReference type="InterPro" id="IPR002885">
    <property type="entry name" value="PPR_rpt"/>
</dbReference>
<dbReference type="Gene3D" id="1.25.40.10">
    <property type="entry name" value="Tetratricopeptide repeat domain"/>
    <property type="match status" value="3"/>
</dbReference>
<name>A0A218W8H8_PUNGR</name>
<feature type="repeat" description="PPR" evidence="2">
    <location>
        <begin position="142"/>
        <end position="176"/>
    </location>
</feature>
<dbReference type="GeneID" id="116210136"/>
<dbReference type="FunFam" id="1.25.40.10:FF:000344">
    <property type="entry name" value="Pentatricopeptide repeat-containing protein"/>
    <property type="match status" value="1"/>
</dbReference>
<evidence type="ECO:0000256" key="2">
    <source>
        <dbReference type="PROSITE-ProRule" id="PRU00708"/>
    </source>
</evidence>
<dbReference type="EMBL" id="PGOL01005420">
    <property type="protein sequence ID" value="PKI35259.1"/>
    <property type="molecule type" value="Genomic_DNA"/>
</dbReference>
<feature type="repeat" description="PPR" evidence="2">
    <location>
        <begin position="446"/>
        <end position="480"/>
    </location>
</feature>
<dbReference type="PROSITE" id="PS51375">
    <property type="entry name" value="PPR"/>
    <property type="match status" value="4"/>
</dbReference>
<comment type="caution">
    <text evidence="3">The sequence shown here is derived from an EMBL/GenBank/DDBJ whole genome shotgun (WGS) entry which is preliminary data.</text>
</comment>
<reference evidence="3" key="2">
    <citation type="submission" date="2017-06" db="EMBL/GenBank/DDBJ databases">
        <title>The pomegranate genome and the genomics of punicalagin biosynthesis.</title>
        <authorList>
            <person name="Xu C."/>
        </authorList>
    </citation>
    <scope>NUCLEOTIDE SEQUENCE [LARGE SCALE GENOMIC DNA]</scope>
    <source>
        <tissue evidence="3">Fresh leaf</tissue>
    </source>
</reference>
<dbReference type="InterPro" id="IPR011990">
    <property type="entry name" value="TPR-like_helical_dom_sf"/>
</dbReference>
<dbReference type="PANTHER" id="PTHR47926:SF342">
    <property type="entry name" value="TETRATRICOPEPTIDE-LIKE HELICAL DOMAIN-CONTAINING PROTEIN-RELATED"/>
    <property type="match status" value="1"/>
</dbReference>
<reference evidence="4 6" key="3">
    <citation type="submission" date="2017-11" db="EMBL/GenBank/DDBJ databases">
        <title>De-novo sequencing of pomegranate (Punica granatum L.) genome.</title>
        <authorList>
            <person name="Akparov Z."/>
            <person name="Amiraslanov A."/>
            <person name="Hajiyeva S."/>
            <person name="Abbasov M."/>
            <person name="Kaur K."/>
            <person name="Hamwieh A."/>
            <person name="Solovyev V."/>
            <person name="Salamov A."/>
            <person name="Braich B."/>
            <person name="Kosarev P."/>
            <person name="Mahmoud A."/>
            <person name="Hajiyev E."/>
            <person name="Babayeva S."/>
            <person name="Izzatullayeva V."/>
            <person name="Mammadov A."/>
            <person name="Mammadov A."/>
            <person name="Sharifova S."/>
            <person name="Ojaghi J."/>
            <person name="Eynullazada K."/>
            <person name="Bayramov B."/>
            <person name="Abdulazimova A."/>
            <person name="Shahmuradov I."/>
        </authorList>
    </citation>
    <scope>NUCLEOTIDE SEQUENCE [LARGE SCALE GENOMIC DNA]</scope>
    <source>
        <strain evidence="4">AG2017</strain>
        <strain evidence="6">cv. AG2017</strain>
        <tissue evidence="4">Leaf</tissue>
    </source>
</reference>
<dbReference type="NCBIfam" id="TIGR00756">
    <property type="entry name" value="PPR"/>
    <property type="match status" value="4"/>
</dbReference>